<dbReference type="EMBL" id="CP036273">
    <property type="protein sequence ID" value="QDU22104.1"/>
    <property type="molecule type" value="Genomic_DNA"/>
</dbReference>
<protein>
    <submittedName>
        <fullName evidence="1">Uncharacterized protein</fullName>
    </submittedName>
</protein>
<organism evidence="1 2">
    <name type="scientific">Urbifossiella limnaea</name>
    <dbReference type="NCBI Taxonomy" id="2528023"/>
    <lineage>
        <taxon>Bacteria</taxon>
        <taxon>Pseudomonadati</taxon>
        <taxon>Planctomycetota</taxon>
        <taxon>Planctomycetia</taxon>
        <taxon>Gemmatales</taxon>
        <taxon>Gemmataceae</taxon>
        <taxon>Urbifossiella</taxon>
    </lineage>
</organism>
<dbReference type="RefSeq" id="WP_145241555.1">
    <property type="nucleotide sequence ID" value="NZ_CP036273.1"/>
</dbReference>
<dbReference type="OrthoDB" id="69722at2"/>
<keyword evidence="2" id="KW-1185">Reference proteome</keyword>
<gene>
    <name evidence="1" type="ORF">ETAA1_40790</name>
</gene>
<proteinExistence type="predicted"/>
<dbReference type="KEGG" id="uli:ETAA1_40790"/>
<accession>A0A517XXA0</accession>
<reference evidence="1 2" key="1">
    <citation type="submission" date="2019-02" db="EMBL/GenBank/DDBJ databases">
        <title>Deep-cultivation of Planctomycetes and their phenomic and genomic characterization uncovers novel biology.</title>
        <authorList>
            <person name="Wiegand S."/>
            <person name="Jogler M."/>
            <person name="Boedeker C."/>
            <person name="Pinto D."/>
            <person name="Vollmers J."/>
            <person name="Rivas-Marin E."/>
            <person name="Kohn T."/>
            <person name="Peeters S.H."/>
            <person name="Heuer A."/>
            <person name="Rast P."/>
            <person name="Oberbeckmann S."/>
            <person name="Bunk B."/>
            <person name="Jeske O."/>
            <person name="Meyerdierks A."/>
            <person name="Storesund J.E."/>
            <person name="Kallscheuer N."/>
            <person name="Luecker S."/>
            <person name="Lage O.M."/>
            <person name="Pohl T."/>
            <person name="Merkel B.J."/>
            <person name="Hornburger P."/>
            <person name="Mueller R.-W."/>
            <person name="Bruemmer F."/>
            <person name="Labrenz M."/>
            <person name="Spormann A.M."/>
            <person name="Op den Camp H."/>
            <person name="Overmann J."/>
            <person name="Amann R."/>
            <person name="Jetten M.S.M."/>
            <person name="Mascher T."/>
            <person name="Medema M.H."/>
            <person name="Devos D.P."/>
            <person name="Kaster A.-K."/>
            <person name="Ovreas L."/>
            <person name="Rohde M."/>
            <person name="Galperin M.Y."/>
            <person name="Jogler C."/>
        </authorList>
    </citation>
    <scope>NUCLEOTIDE SEQUENCE [LARGE SCALE GENOMIC DNA]</scope>
    <source>
        <strain evidence="1 2">ETA_A1</strain>
    </source>
</reference>
<name>A0A517XXA0_9BACT</name>
<sequence>MTTERRLVANRANAVQSTGPRTDAGKAAVALNALGHGLFSGAALVPGESPDEWEEHRAGVVASLAPVGALELALAERVALTLWRMRRVTRHEAGALSAAVAGSAVPEPVEESPAAAFLHLKGYKRDPERLADARRLATTAEALAGAADELVSLLGRLADTPAAEPVPAGVARLVFRLGWEMAEGMGRDALPAAEPTFLKRIGADCRRVDDVTWTVGLVRAGLDYYANRIGCPAARVVATVTRHAATVRADAMRDAAARRAAEAALVARAEFGPRWRADAALLPGADVAERVMRVEAHLGRQLQLTLGQIERLQAIRAGQAVAPPTALNVTFTSDTELPKA</sequence>
<dbReference type="Proteomes" id="UP000319576">
    <property type="component" value="Chromosome"/>
</dbReference>
<dbReference type="AlphaFoldDB" id="A0A517XXA0"/>
<evidence type="ECO:0000313" key="1">
    <source>
        <dbReference type="EMBL" id="QDU22104.1"/>
    </source>
</evidence>
<evidence type="ECO:0000313" key="2">
    <source>
        <dbReference type="Proteomes" id="UP000319576"/>
    </source>
</evidence>